<gene>
    <name evidence="1" type="ORF">GCM10009549_04580</name>
</gene>
<evidence type="ECO:0000313" key="1">
    <source>
        <dbReference type="EMBL" id="GAA0902562.1"/>
    </source>
</evidence>
<proteinExistence type="predicted"/>
<name>A0ABN1NE04_9ACTN</name>
<dbReference type="Proteomes" id="UP001501005">
    <property type="component" value="Unassembled WGS sequence"/>
</dbReference>
<evidence type="ECO:0000313" key="2">
    <source>
        <dbReference type="Proteomes" id="UP001501005"/>
    </source>
</evidence>
<accession>A0ABN1NE04</accession>
<dbReference type="EMBL" id="BAAAHG010000002">
    <property type="protein sequence ID" value="GAA0902562.1"/>
    <property type="molecule type" value="Genomic_DNA"/>
</dbReference>
<keyword evidence="2" id="KW-1185">Reference proteome</keyword>
<comment type="caution">
    <text evidence="1">The sequence shown here is derived from an EMBL/GenBank/DDBJ whole genome shotgun (WGS) entry which is preliminary data.</text>
</comment>
<dbReference type="RefSeq" id="WP_344046089.1">
    <property type="nucleotide sequence ID" value="NZ_BAAAHG010000002.1"/>
</dbReference>
<protein>
    <submittedName>
        <fullName evidence="1">Uncharacterized protein</fullName>
    </submittedName>
</protein>
<sequence>METSILIIGMSGKLPERWAAILDLAVSEIPLVTQQLDCATGDWLKKARARPLPHPSRLVKGKWPLRVSTGSPRGDRALSALLYRRIADILSTLPRTMTAVHLSKCHIHQTPDHLLDLCAKLLGRRPSALVVLVTSQGVQWHQLTPAGPDPQQLTPDSIPCTESEIESLLTLARLAAYECHRRRSSLPGMTFFRI</sequence>
<reference evidence="1 2" key="1">
    <citation type="journal article" date="2019" name="Int. J. Syst. Evol. Microbiol.">
        <title>The Global Catalogue of Microorganisms (GCM) 10K type strain sequencing project: providing services to taxonomists for standard genome sequencing and annotation.</title>
        <authorList>
            <consortium name="The Broad Institute Genomics Platform"/>
            <consortium name="The Broad Institute Genome Sequencing Center for Infectious Disease"/>
            <person name="Wu L."/>
            <person name="Ma J."/>
        </authorList>
    </citation>
    <scope>NUCLEOTIDE SEQUENCE [LARGE SCALE GENOMIC DNA]</scope>
    <source>
        <strain evidence="1 2">JCM 10673</strain>
    </source>
</reference>
<organism evidence="1 2">
    <name type="scientific">Streptomyces thermoalcalitolerans</name>
    <dbReference type="NCBI Taxonomy" id="65605"/>
    <lineage>
        <taxon>Bacteria</taxon>
        <taxon>Bacillati</taxon>
        <taxon>Actinomycetota</taxon>
        <taxon>Actinomycetes</taxon>
        <taxon>Kitasatosporales</taxon>
        <taxon>Streptomycetaceae</taxon>
        <taxon>Streptomyces</taxon>
    </lineage>
</organism>